<dbReference type="RefSeq" id="WP_369774638.1">
    <property type="nucleotide sequence ID" value="NZ_JBGEHV010000008.1"/>
</dbReference>
<dbReference type="EMBL" id="JBGEHV010000008">
    <property type="protein sequence ID" value="MEY8039069.1"/>
    <property type="molecule type" value="Genomic_DNA"/>
</dbReference>
<dbReference type="InterPro" id="IPR029068">
    <property type="entry name" value="Glyas_Bleomycin-R_OHBP_Dase"/>
</dbReference>
<reference evidence="1 2" key="1">
    <citation type="submission" date="2024-08" db="EMBL/GenBank/DDBJ databases">
        <title>Genome mining of Saccharopolyspora cebuensis PGLac3 from Nigerian medicinal plant.</title>
        <authorList>
            <person name="Ezeobiora C.E."/>
            <person name="Igbokwe N.H."/>
            <person name="Amin D.H."/>
            <person name="Mendie U.E."/>
        </authorList>
    </citation>
    <scope>NUCLEOTIDE SEQUENCE [LARGE SCALE GENOMIC DNA]</scope>
    <source>
        <strain evidence="1 2">PGLac3</strain>
    </source>
</reference>
<keyword evidence="2" id="KW-1185">Reference proteome</keyword>
<name>A0ABV4CI46_9PSEU</name>
<accession>A0ABV4CI46</accession>
<comment type="caution">
    <text evidence="1">The sequence shown here is derived from an EMBL/GenBank/DDBJ whole genome shotgun (WGS) entry which is preliminary data.</text>
</comment>
<protein>
    <submittedName>
        <fullName evidence="1">VOC family protein</fullName>
    </submittedName>
</protein>
<dbReference type="CDD" id="cd06587">
    <property type="entry name" value="VOC"/>
    <property type="match status" value="1"/>
</dbReference>
<proteinExistence type="predicted"/>
<evidence type="ECO:0000313" key="2">
    <source>
        <dbReference type="Proteomes" id="UP001564626"/>
    </source>
</evidence>
<dbReference type="Proteomes" id="UP001564626">
    <property type="component" value="Unassembled WGS sequence"/>
</dbReference>
<gene>
    <name evidence="1" type="ORF">AB8O55_06640</name>
</gene>
<sequence>MPSGLNADSVCAVISVVDFQAAQTWYSTLFGRAPDLVPVDGVAEWKLAENAWLQLGEDPERAGKSTVVIGVRDLAEQLEVIRSAGFAPGEIETIPELIRMSTILDPEGNAVNFFEEL</sequence>
<organism evidence="1 2">
    <name type="scientific">Saccharopolyspora cebuensis</name>
    <dbReference type="NCBI Taxonomy" id="418759"/>
    <lineage>
        <taxon>Bacteria</taxon>
        <taxon>Bacillati</taxon>
        <taxon>Actinomycetota</taxon>
        <taxon>Actinomycetes</taxon>
        <taxon>Pseudonocardiales</taxon>
        <taxon>Pseudonocardiaceae</taxon>
        <taxon>Saccharopolyspora</taxon>
    </lineage>
</organism>
<dbReference type="SUPFAM" id="SSF54593">
    <property type="entry name" value="Glyoxalase/Bleomycin resistance protein/Dihydroxybiphenyl dioxygenase"/>
    <property type="match status" value="1"/>
</dbReference>
<evidence type="ECO:0000313" key="1">
    <source>
        <dbReference type="EMBL" id="MEY8039069.1"/>
    </source>
</evidence>
<dbReference type="Gene3D" id="3.10.180.10">
    <property type="entry name" value="2,3-Dihydroxybiphenyl 1,2-Dioxygenase, domain 1"/>
    <property type="match status" value="1"/>
</dbReference>